<comment type="caution">
    <text evidence="2">The sequence shown here is derived from an EMBL/GenBank/DDBJ whole genome shotgun (WGS) entry which is preliminary data.</text>
</comment>
<sequence>MSAGTPEDGAGDVPEDVEDLPPQTIEGRVSELEDVVEDLGAALVDLARRRPAGTGAGQAEDEGKPNAEDAAPARSWVARASTEDWRELAAWVDWLNATYDLRPSKSVFPCWPAHSGVVLELAALRAAWVSAATVEASDEPGDAMTSWHGDLLRPCLARLHEDYQLGACEDRHKPPRAPRPTDADLLSAALERVSSTSDDDLNEGDVNRSTGELR</sequence>
<dbReference type="EMBL" id="JABEMA010000006">
    <property type="protein sequence ID" value="NNH21737.1"/>
    <property type="molecule type" value="Genomic_DNA"/>
</dbReference>
<proteinExistence type="predicted"/>
<feature type="region of interest" description="Disordered" evidence="1">
    <location>
        <begin position="1"/>
        <end position="22"/>
    </location>
</feature>
<evidence type="ECO:0008006" key="4">
    <source>
        <dbReference type="Google" id="ProtNLM"/>
    </source>
</evidence>
<organism evidence="2 3">
    <name type="scientific">Pseudokineococcus marinus</name>
    <dbReference type="NCBI Taxonomy" id="351215"/>
    <lineage>
        <taxon>Bacteria</taxon>
        <taxon>Bacillati</taxon>
        <taxon>Actinomycetota</taxon>
        <taxon>Actinomycetes</taxon>
        <taxon>Kineosporiales</taxon>
        <taxon>Kineosporiaceae</taxon>
        <taxon>Pseudokineococcus</taxon>
    </lineage>
</organism>
<protein>
    <recommendedName>
        <fullName evidence="4">DUF4913 domain-containing protein</fullName>
    </recommendedName>
</protein>
<evidence type="ECO:0000313" key="2">
    <source>
        <dbReference type="EMBL" id="NNH21737.1"/>
    </source>
</evidence>
<accession>A0A849BKX1</accession>
<name>A0A849BKX1_9ACTN</name>
<dbReference type="Proteomes" id="UP000555552">
    <property type="component" value="Unassembled WGS sequence"/>
</dbReference>
<evidence type="ECO:0000313" key="3">
    <source>
        <dbReference type="Proteomes" id="UP000555552"/>
    </source>
</evidence>
<evidence type="ECO:0000256" key="1">
    <source>
        <dbReference type="SAM" id="MobiDB-lite"/>
    </source>
</evidence>
<feature type="region of interest" description="Disordered" evidence="1">
    <location>
        <begin position="169"/>
        <end position="214"/>
    </location>
</feature>
<gene>
    <name evidence="2" type="ORF">HLB09_01260</name>
</gene>
<feature type="compositionally biased region" description="Acidic residues" evidence="1">
    <location>
        <begin position="9"/>
        <end position="19"/>
    </location>
</feature>
<keyword evidence="3" id="KW-1185">Reference proteome</keyword>
<dbReference type="AlphaFoldDB" id="A0A849BKX1"/>
<reference evidence="2 3" key="1">
    <citation type="submission" date="2020-05" db="EMBL/GenBank/DDBJ databases">
        <title>MicrobeNet Type strains.</title>
        <authorList>
            <person name="Nicholson A.C."/>
        </authorList>
    </citation>
    <scope>NUCLEOTIDE SEQUENCE [LARGE SCALE GENOMIC DNA]</scope>
    <source>
        <strain evidence="2 3">JCM 14547</strain>
    </source>
</reference>
<feature type="region of interest" description="Disordered" evidence="1">
    <location>
        <begin position="49"/>
        <end position="73"/>
    </location>
</feature>
<dbReference type="RefSeq" id="WP_171201596.1">
    <property type="nucleotide sequence ID" value="NZ_BAAANP010000015.1"/>
</dbReference>